<protein>
    <submittedName>
        <fullName evidence="1">Uncharacterized protein</fullName>
    </submittedName>
</protein>
<organism evidence="1 2">
    <name type="scientific">Streptomyces kanamyceticus</name>
    <dbReference type="NCBI Taxonomy" id="1967"/>
    <lineage>
        <taxon>Bacteria</taxon>
        <taxon>Bacillati</taxon>
        <taxon>Actinomycetota</taxon>
        <taxon>Actinomycetes</taxon>
        <taxon>Kitasatosporales</taxon>
        <taxon>Streptomycetaceae</taxon>
        <taxon>Streptomyces</taxon>
    </lineage>
</organism>
<dbReference type="EMBL" id="CP023699">
    <property type="protein sequence ID" value="QEU97788.1"/>
    <property type="molecule type" value="Genomic_DNA"/>
</dbReference>
<name>A0A5J6GVJ3_STRKN</name>
<dbReference type="AlphaFoldDB" id="A0A5J6GVJ3"/>
<reference evidence="1 2" key="1">
    <citation type="submission" date="2017-09" db="EMBL/GenBank/DDBJ databases">
        <authorList>
            <person name="Lee N."/>
            <person name="Cho B.-K."/>
        </authorList>
    </citation>
    <scope>NUCLEOTIDE SEQUENCE [LARGE SCALE GENOMIC DNA]</scope>
    <source>
        <strain evidence="1 2">ATCC 12853</strain>
    </source>
</reference>
<evidence type="ECO:0000313" key="2">
    <source>
        <dbReference type="Proteomes" id="UP000325529"/>
    </source>
</evidence>
<gene>
    <name evidence="1" type="ORF">CP970_36285</name>
</gene>
<keyword evidence="2" id="KW-1185">Reference proteome</keyword>
<proteinExistence type="predicted"/>
<dbReference type="KEGG" id="ska:CP970_36285"/>
<evidence type="ECO:0000313" key="1">
    <source>
        <dbReference type="EMBL" id="QEU97788.1"/>
    </source>
</evidence>
<accession>A0A5J6GVJ3</accession>
<dbReference type="Proteomes" id="UP000325529">
    <property type="component" value="Chromosome"/>
</dbReference>
<sequence length="62" mass="6594">MRAFCLVRGRGGARRGLLGGLGGGEWLGLVWQERSLCAIGVPRSGPEEPMVSILGLRLAFGR</sequence>